<feature type="region of interest" description="Disordered" evidence="3">
    <location>
        <begin position="326"/>
        <end position="350"/>
    </location>
</feature>
<dbReference type="AlphaFoldDB" id="A0A7I4B1J0"/>
<dbReference type="GO" id="GO:0005634">
    <property type="term" value="C:nucleus"/>
    <property type="evidence" value="ECO:0007669"/>
    <property type="project" value="UniProtKB-SubCell"/>
</dbReference>
<reference evidence="4" key="3">
    <citation type="submission" date="2020-12" db="UniProtKB">
        <authorList>
            <consortium name="EnsemblPlants"/>
        </authorList>
    </citation>
    <scope>IDENTIFICATION</scope>
</reference>
<reference evidence="4 5" key="1">
    <citation type="journal article" date="2008" name="Science">
        <title>The Physcomitrella genome reveals evolutionary insights into the conquest of land by plants.</title>
        <authorList>
            <person name="Rensing S."/>
            <person name="Lang D."/>
            <person name="Zimmer A."/>
            <person name="Terry A."/>
            <person name="Salamov A."/>
            <person name="Shapiro H."/>
            <person name="Nishiyama T."/>
            <person name="Perroud P.-F."/>
            <person name="Lindquist E."/>
            <person name="Kamisugi Y."/>
            <person name="Tanahashi T."/>
            <person name="Sakakibara K."/>
            <person name="Fujita T."/>
            <person name="Oishi K."/>
            <person name="Shin-I T."/>
            <person name="Kuroki Y."/>
            <person name="Toyoda A."/>
            <person name="Suzuki Y."/>
            <person name="Hashimoto A."/>
            <person name="Yamaguchi K."/>
            <person name="Sugano A."/>
            <person name="Kohara Y."/>
            <person name="Fujiyama A."/>
            <person name="Anterola A."/>
            <person name="Aoki S."/>
            <person name="Ashton N."/>
            <person name="Barbazuk W.B."/>
            <person name="Barker E."/>
            <person name="Bennetzen J."/>
            <person name="Bezanilla M."/>
            <person name="Blankenship R."/>
            <person name="Cho S.H."/>
            <person name="Dutcher S."/>
            <person name="Estelle M."/>
            <person name="Fawcett J.A."/>
            <person name="Gundlach H."/>
            <person name="Hanada K."/>
            <person name="Heyl A."/>
            <person name="Hicks K.A."/>
            <person name="Hugh J."/>
            <person name="Lohr M."/>
            <person name="Mayer K."/>
            <person name="Melkozernov A."/>
            <person name="Murata T."/>
            <person name="Nelson D."/>
            <person name="Pils B."/>
            <person name="Prigge M."/>
            <person name="Reiss B."/>
            <person name="Renner T."/>
            <person name="Rombauts S."/>
            <person name="Rushton P."/>
            <person name="Sanderfoot A."/>
            <person name="Schween G."/>
            <person name="Shiu S.-H."/>
            <person name="Stueber K."/>
            <person name="Theodoulou F.L."/>
            <person name="Tu H."/>
            <person name="Van de Peer Y."/>
            <person name="Verrier P.J."/>
            <person name="Waters E."/>
            <person name="Wood A."/>
            <person name="Yang L."/>
            <person name="Cove D."/>
            <person name="Cuming A."/>
            <person name="Hasebe M."/>
            <person name="Lucas S."/>
            <person name="Mishler D.B."/>
            <person name="Reski R."/>
            <person name="Grigoriev I."/>
            <person name="Quatrano R.S."/>
            <person name="Boore J.L."/>
        </authorList>
    </citation>
    <scope>NUCLEOTIDE SEQUENCE [LARGE SCALE GENOMIC DNA]</scope>
    <source>
        <strain evidence="4 5">cv. Gransden 2004</strain>
    </source>
</reference>
<name>A0A7I4B1J0_PHYPA</name>
<dbReference type="Proteomes" id="UP000006727">
    <property type="component" value="Chromosome 15"/>
</dbReference>
<feature type="compositionally biased region" description="Polar residues" evidence="3">
    <location>
        <begin position="384"/>
        <end position="400"/>
    </location>
</feature>
<dbReference type="PANTHER" id="PTHR33172">
    <property type="entry name" value="OS08G0516900 PROTEIN"/>
    <property type="match status" value="1"/>
</dbReference>
<proteinExistence type="predicted"/>
<organism evidence="4 5">
    <name type="scientific">Physcomitrium patens</name>
    <name type="common">Spreading-leaved earth moss</name>
    <name type="synonym">Physcomitrella patens</name>
    <dbReference type="NCBI Taxonomy" id="3218"/>
    <lineage>
        <taxon>Eukaryota</taxon>
        <taxon>Viridiplantae</taxon>
        <taxon>Streptophyta</taxon>
        <taxon>Embryophyta</taxon>
        <taxon>Bryophyta</taxon>
        <taxon>Bryophytina</taxon>
        <taxon>Bryopsida</taxon>
        <taxon>Funariidae</taxon>
        <taxon>Funariales</taxon>
        <taxon>Funariaceae</taxon>
        <taxon>Physcomitrium</taxon>
    </lineage>
</organism>
<dbReference type="EnsemblPlants" id="Pp3c15_22000V3.2">
    <property type="protein sequence ID" value="Pp3c15_22000V3.2"/>
    <property type="gene ID" value="Pp3c15_22000"/>
</dbReference>
<accession>A0A7I4B1J0</accession>
<keyword evidence="2" id="KW-0539">Nucleus</keyword>
<evidence type="ECO:0000313" key="4">
    <source>
        <dbReference type="EnsemblPlants" id="Pp3c15_22000V3.2"/>
    </source>
</evidence>
<protein>
    <submittedName>
        <fullName evidence="4">Uncharacterized protein</fullName>
    </submittedName>
</protein>
<gene>
    <name evidence="4" type="primary">LOC112292228</name>
</gene>
<evidence type="ECO:0000256" key="3">
    <source>
        <dbReference type="SAM" id="MobiDB-lite"/>
    </source>
</evidence>
<dbReference type="Gramene" id="Pp3c15_22000V3.2">
    <property type="protein sequence ID" value="Pp3c15_22000V3.2"/>
    <property type="gene ID" value="Pp3c15_22000"/>
</dbReference>
<feature type="region of interest" description="Disordered" evidence="3">
    <location>
        <begin position="111"/>
        <end position="177"/>
    </location>
</feature>
<evidence type="ECO:0000256" key="2">
    <source>
        <dbReference type="ARBA" id="ARBA00023242"/>
    </source>
</evidence>
<dbReference type="GO" id="GO:0006950">
    <property type="term" value="P:response to stress"/>
    <property type="evidence" value="ECO:0007669"/>
    <property type="project" value="UniProtKB-ARBA"/>
</dbReference>
<dbReference type="InterPro" id="IPR051992">
    <property type="entry name" value="OxStress_Response_Reg"/>
</dbReference>
<feature type="region of interest" description="Disordered" evidence="3">
    <location>
        <begin position="366"/>
        <end position="420"/>
    </location>
</feature>
<keyword evidence="5" id="KW-1185">Reference proteome</keyword>
<comment type="subcellular location">
    <subcellularLocation>
        <location evidence="1">Nucleus</location>
    </subcellularLocation>
</comment>
<feature type="compositionally biased region" description="Polar residues" evidence="3">
    <location>
        <begin position="129"/>
        <end position="146"/>
    </location>
</feature>
<evidence type="ECO:0000256" key="1">
    <source>
        <dbReference type="ARBA" id="ARBA00004123"/>
    </source>
</evidence>
<reference evidence="4 5" key="2">
    <citation type="journal article" date="2018" name="Plant J.">
        <title>The Physcomitrella patens chromosome-scale assembly reveals moss genome structure and evolution.</title>
        <authorList>
            <person name="Lang D."/>
            <person name="Ullrich K.K."/>
            <person name="Murat F."/>
            <person name="Fuchs J."/>
            <person name="Jenkins J."/>
            <person name="Haas F.B."/>
            <person name="Piednoel M."/>
            <person name="Gundlach H."/>
            <person name="Van Bel M."/>
            <person name="Meyberg R."/>
            <person name="Vives C."/>
            <person name="Morata J."/>
            <person name="Symeonidi A."/>
            <person name="Hiss M."/>
            <person name="Muchero W."/>
            <person name="Kamisugi Y."/>
            <person name="Saleh O."/>
            <person name="Blanc G."/>
            <person name="Decker E.L."/>
            <person name="van Gessel N."/>
            <person name="Grimwood J."/>
            <person name="Hayes R.D."/>
            <person name="Graham S.W."/>
            <person name="Gunter L.E."/>
            <person name="McDaniel S.F."/>
            <person name="Hoernstein S.N.W."/>
            <person name="Larsson A."/>
            <person name="Li F.W."/>
            <person name="Perroud P.F."/>
            <person name="Phillips J."/>
            <person name="Ranjan P."/>
            <person name="Rokshar D.S."/>
            <person name="Rothfels C.J."/>
            <person name="Schneider L."/>
            <person name="Shu S."/>
            <person name="Stevenson D.W."/>
            <person name="Thummler F."/>
            <person name="Tillich M."/>
            <person name="Villarreal Aguilar J.C."/>
            <person name="Widiez T."/>
            <person name="Wong G.K."/>
            <person name="Wymore A."/>
            <person name="Zhang Y."/>
            <person name="Zimmer A.D."/>
            <person name="Quatrano R.S."/>
            <person name="Mayer K.F.X."/>
            <person name="Goodstein D."/>
            <person name="Casacuberta J.M."/>
            <person name="Vandepoele K."/>
            <person name="Reski R."/>
            <person name="Cuming A.C."/>
            <person name="Tuskan G.A."/>
            <person name="Maumus F."/>
            <person name="Salse J."/>
            <person name="Schmutz J."/>
            <person name="Rensing S.A."/>
        </authorList>
    </citation>
    <scope>NUCLEOTIDE SEQUENCE [LARGE SCALE GENOMIC DNA]</scope>
    <source>
        <strain evidence="4 5">cv. Gransden 2004</strain>
    </source>
</reference>
<feature type="compositionally biased region" description="Polar residues" evidence="3">
    <location>
        <begin position="338"/>
        <end position="350"/>
    </location>
</feature>
<sequence length="420" mass="44334">MGYKLAHGQTNGLVAPQCVNDGSTLRRPPNSSHESAYPHFAMYLQSQNDPKGQSLAAHPRDVSAIATVRFASPPISQFPSSASFPKACNLSSEAGAYTSCEVPAMSEAHVATSSVSTESEEKASLSDGAVTSTDGAVTSADGTVTSADGAVTPTDGPCEAQSRRFDGISGSPVDGMPKSVGAHIGCRDLRSKAPSTKPGVIERVVPLGNGYLNGSYAYCPPIADDQPINSSESSSSICQASEDSSACTSEDIGGEEAQSAYRGPLQSSLAALDESLPIKRPGLSKFFGGKSRSFSSLADVSSAKDLAKPNNPYAYIKRRKMGFNCPVDRHRSYPPPTRSSVSSIGKKLPSNSSRNSLAVAVILEQEEQNEQQEQHYEQLMAAPPSSSWISRATPSRSFSLTDLHASGRSPPLRRQVFVRP</sequence>
<dbReference type="PANTHER" id="PTHR33172:SF96">
    <property type="entry name" value="PROTEIN OXIDATIVE STRESS 3 LIKE 3"/>
    <property type="match status" value="1"/>
</dbReference>
<dbReference type="EMBL" id="ABEU02000015">
    <property type="status" value="NOT_ANNOTATED_CDS"/>
    <property type="molecule type" value="Genomic_DNA"/>
</dbReference>
<evidence type="ECO:0000313" key="5">
    <source>
        <dbReference type="Proteomes" id="UP000006727"/>
    </source>
</evidence>